<reference evidence="2" key="1">
    <citation type="submission" date="2018-11" db="EMBL/GenBank/DDBJ databases">
        <authorList>
            <person name="Grassa J C."/>
        </authorList>
    </citation>
    <scope>NUCLEOTIDE SEQUENCE [LARGE SCALE GENOMIC DNA]</scope>
</reference>
<sequence length="180" mass="20504">MLCPRKESDSTSFGRGGDSIGKRRRAVEFCSDYLSNVVSIGLCCPRVDNEISKGGRGVSVCDVSRDDRDETHRLVLENIDEVQPYIEKHFDWIKTTYARHKSDRFIMASQAIQVCYMSDPLDARWSVVLTTQPKDYNCKESSEDLTLDNQTFKINPPPMVDTIVDEIISSREDSEGLWID</sequence>
<evidence type="ECO:0000313" key="2">
    <source>
        <dbReference type="EnsemblPlants" id="cds.evm.model.01.2037"/>
    </source>
</evidence>
<dbReference type="PANTHER" id="PTHR48258">
    <property type="entry name" value="DUF4218 DOMAIN-CONTAINING PROTEIN-RELATED"/>
    <property type="match status" value="1"/>
</dbReference>
<evidence type="ECO:0000259" key="1">
    <source>
        <dbReference type="Pfam" id="PF13952"/>
    </source>
</evidence>
<dbReference type="Pfam" id="PF13952">
    <property type="entry name" value="DUF4216"/>
    <property type="match status" value="1"/>
</dbReference>
<accession>A0A803NJH1</accession>
<protein>
    <recommendedName>
        <fullName evidence="1">DUF4216 domain-containing protein</fullName>
    </recommendedName>
</protein>
<feature type="domain" description="DUF4216" evidence="1">
    <location>
        <begin position="88"/>
        <end position="128"/>
    </location>
</feature>
<dbReference type="EMBL" id="UZAU01000056">
    <property type="status" value="NOT_ANNOTATED_CDS"/>
    <property type="molecule type" value="Genomic_DNA"/>
</dbReference>
<organism evidence="2 3">
    <name type="scientific">Cannabis sativa</name>
    <name type="common">Hemp</name>
    <name type="synonym">Marijuana</name>
    <dbReference type="NCBI Taxonomy" id="3483"/>
    <lineage>
        <taxon>Eukaryota</taxon>
        <taxon>Viridiplantae</taxon>
        <taxon>Streptophyta</taxon>
        <taxon>Embryophyta</taxon>
        <taxon>Tracheophyta</taxon>
        <taxon>Spermatophyta</taxon>
        <taxon>Magnoliopsida</taxon>
        <taxon>eudicotyledons</taxon>
        <taxon>Gunneridae</taxon>
        <taxon>Pentapetalae</taxon>
        <taxon>rosids</taxon>
        <taxon>fabids</taxon>
        <taxon>Rosales</taxon>
        <taxon>Cannabaceae</taxon>
        <taxon>Cannabis</taxon>
    </lineage>
</organism>
<dbReference type="PANTHER" id="PTHR48258:SF9">
    <property type="entry name" value="OS01G0348150 PROTEIN"/>
    <property type="match status" value="1"/>
</dbReference>
<proteinExistence type="predicted"/>
<dbReference type="AlphaFoldDB" id="A0A803NJH1"/>
<keyword evidence="3" id="KW-1185">Reference proteome</keyword>
<name>A0A803NJH1_CANSA</name>
<dbReference type="InterPro" id="IPR025312">
    <property type="entry name" value="DUF4216"/>
</dbReference>
<dbReference type="EnsemblPlants" id="evm.model.01.2037">
    <property type="protein sequence ID" value="cds.evm.model.01.2037"/>
    <property type="gene ID" value="evm.TU.01.2037"/>
</dbReference>
<dbReference type="Proteomes" id="UP000596661">
    <property type="component" value="Chromosome 1"/>
</dbReference>
<dbReference type="Gramene" id="evm.model.01.2037">
    <property type="protein sequence ID" value="cds.evm.model.01.2037"/>
    <property type="gene ID" value="evm.TU.01.2037"/>
</dbReference>
<evidence type="ECO:0000313" key="3">
    <source>
        <dbReference type="Proteomes" id="UP000596661"/>
    </source>
</evidence>
<reference evidence="2" key="2">
    <citation type="submission" date="2021-03" db="UniProtKB">
        <authorList>
            <consortium name="EnsemblPlants"/>
        </authorList>
    </citation>
    <scope>IDENTIFICATION</scope>
</reference>